<dbReference type="AlphaFoldDB" id="A0A1I0PYH6"/>
<dbReference type="PANTHER" id="PTHR38138:SF1">
    <property type="entry name" value="ARCHAEAL TYPE IV PILIN N-TERMINAL DOMAIN-CONTAINING PROTEIN"/>
    <property type="match status" value="1"/>
</dbReference>
<dbReference type="Proteomes" id="UP000198518">
    <property type="component" value="Unassembled WGS sequence"/>
</dbReference>
<keyword evidence="1" id="KW-0472">Membrane</keyword>
<feature type="transmembrane region" description="Helical" evidence="1">
    <location>
        <begin position="15"/>
        <end position="37"/>
    </location>
</feature>
<reference evidence="2 3" key="1">
    <citation type="submission" date="2016-10" db="EMBL/GenBank/DDBJ databases">
        <authorList>
            <person name="de Groot N.N."/>
        </authorList>
    </citation>
    <scope>NUCLEOTIDE SEQUENCE [LARGE SCALE GENOMIC DNA]</scope>
    <source>
        <strain evidence="2 3">CGMCC 1.5337</strain>
    </source>
</reference>
<dbReference type="NCBIfam" id="TIGR02537">
    <property type="entry name" value="arch_flag_Nterm"/>
    <property type="match status" value="1"/>
</dbReference>
<protein>
    <submittedName>
        <fullName evidence="2">Flagellin (Archaellin), FlaG/FlaF family</fullName>
    </submittedName>
</protein>
<keyword evidence="2" id="KW-0966">Cell projection</keyword>
<dbReference type="InterPro" id="IPR013373">
    <property type="entry name" value="Flagellin/pilin_N_arc"/>
</dbReference>
<accession>A0A1I0PYH6</accession>
<proteinExistence type="predicted"/>
<dbReference type="PANTHER" id="PTHR38138">
    <property type="entry name" value="VNG6441H"/>
    <property type="match status" value="1"/>
</dbReference>
<keyword evidence="1" id="KW-0812">Transmembrane</keyword>
<dbReference type="RefSeq" id="WP_245708162.1">
    <property type="nucleotide sequence ID" value="NZ_FOJA01000001.1"/>
</dbReference>
<evidence type="ECO:0000313" key="3">
    <source>
        <dbReference type="Proteomes" id="UP000198518"/>
    </source>
</evidence>
<organism evidence="2 3">
    <name type="scientific">Halobacterium jilantaiense</name>
    <dbReference type="NCBI Taxonomy" id="355548"/>
    <lineage>
        <taxon>Archaea</taxon>
        <taxon>Methanobacteriati</taxon>
        <taxon>Methanobacteriota</taxon>
        <taxon>Stenosarchaea group</taxon>
        <taxon>Halobacteria</taxon>
        <taxon>Halobacteriales</taxon>
        <taxon>Halobacteriaceae</taxon>
        <taxon>Halobacterium</taxon>
    </lineage>
</organism>
<evidence type="ECO:0000256" key="1">
    <source>
        <dbReference type="SAM" id="Phobius"/>
    </source>
</evidence>
<keyword evidence="2" id="KW-0282">Flagellum</keyword>
<keyword evidence="1" id="KW-1133">Transmembrane helix</keyword>
<gene>
    <name evidence="2" type="ORF">SAMN04487945_2084</name>
</gene>
<keyword evidence="3" id="KW-1185">Reference proteome</keyword>
<evidence type="ECO:0000313" key="2">
    <source>
        <dbReference type="EMBL" id="SEW19477.1"/>
    </source>
</evidence>
<dbReference type="STRING" id="355548.SAMN04487945_2084"/>
<name>A0A1I0PYH6_9EURY</name>
<dbReference type="EMBL" id="FOJA01000001">
    <property type="protein sequence ID" value="SEW19477.1"/>
    <property type="molecule type" value="Genomic_DNA"/>
</dbReference>
<sequence length="123" mass="12840">MIPAPSDERATSPAIGVALLFVIAVLVAGAVGVGVFLNDETVTAGVQIAASNGEATVLWTEAGNAEYIEVTTSNSLGNATIEEVEGTVELPRDVGRSGETMLIVRAVNNETDRVIEEQEVELE</sequence>
<keyword evidence="2" id="KW-0969">Cilium</keyword>